<dbReference type="Proteomes" id="UP000007800">
    <property type="component" value="Unassembled WGS sequence"/>
</dbReference>
<feature type="domain" description="Dynein heavy chain linker" evidence="2">
    <location>
        <begin position="159"/>
        <end position="446"/>
    </location>
</feature>
<dbReference type="AlphaFoldDB" id="C5KF10"/>
<dbReference type="FunFam" id="1.20.140.100:FF:000001">
    <property type="entry name" value="dynein heavy chain 17, axonemal"/>
    <property type="match status" value="1"/>
</dbReference>
<name>C5KF10_PERM5</name>
<dbReference type="GO" id="GO:0051959">
    <property type="term" value="F:dynein light intermediate chain binding"/>
    <property type="evidence" value="ECO:0007669"/>
    <property type="project" value="InterPro"/>
</dbReference>
<organism evidence="4">
    <name type="scientific">Perkinsus marinus (strain ATCC 50983 / TXsc)</name>
    <dbReference type="NCBI Taxonomy" id="423536"/>
    <lineage>
        <taxon>Eukaryota</taxon>
        <taxon>Sar</taxon>
        <taxon>Alveolata</taxon>
        <taxon>Perkinsozoa</taxon>
        <taxon>Perkinsea</taxon>
        <taxon>Perkinsida</taxon>
        <taxon>Perkinsidae</taxon>
        <taxon>Perkinsus</taxon>
    </lineage>
</organism>
<dbReference type="InterPro" id="IPR026983">
    <property type="entry name" value="DHC"/>
</dbReference>
<reference evidence="3 4" key="1">
    <citation type="submission" date="2008-07" db="EMBL/GenBank/DDBJ databases">
        <authorList>
            <person name="El-Sayed N."/>
            <person name="Caler E."/>
            <person name="Inman J."/>
            <person name="Amedeo P."/>
            <person name="Hass B."/>
            <person name="Wortman J."/>
        </authorList>
    </citation>
    <scope>NUCLEOTIDE SEQUENCE [LARGE SCALE GENOMIC DNA]</scope>
    <source>
        <strain evidence="4">ATCC 50983 / TXsc</strain>
    </source>
</reference>
<dbReference type="InParanoid" id="C5KF10"/>
<evidence type="ECO:0000259" key="2">
    <source>
        <dbReference type="Pfam" id="PF08393"/>
    </source>
</evidence>
<dbReference type="GeneID" id="9052969"/>
<dbReference type="RefSeq" id="XP_002785137.1">
    <property type="nucleotide sequence ID" value="XM_002785091.1"/>
</dbReference>
<dbReference type="GO" id="GO:0045505">
    <property type="term" value="F:dynein intermediate chain binding"/>
    <property type="evidence" value="ECO:0007669"/>
    <property type="project" value="InterPro"/>
</dbReference>
<protein>
    <submittedName>
        <fullName evidence="3">Axonemal dynein heavy chain, putative</fullName>
    </submittedName>
</protein>
<proteinExistence type="inferred from homology"/>
<dbReference type="OrthoDB" id="5593012at2759"/>
<evidence type="ECO:0000313" key="4">
    <source>
        <dbReference type="Proteomes" id="UP000007800"/>
    </source>
</evidence>
<evidence type="ECO:0000256" key="1">
    <source>
        <dbReference type="ARBA" id="ARBA00008887"/>
    </source>
</evidence>
<dbReference type="Gene3D" id="1.20.140.100">
    <property type="entry name" value="Dynein heavy chain, N-terminal domain 2"/>
    <property type="match status" value="1"/>
</dbReference>
<accession>C5KF10</accession>
<dbReference type="EMBL" id="GG672615">
    <property type="protein sequence ID" value="EER16933.1"/>
    <property type="molecule type" value="Genomic_DNA"/>
</dbReference>
<keyword evidence="4" id="KW-1185">Reference proteome</keyword>
<dbReference type="Gene3D" id="1.10.287.2620">
    <property type="match status" value="1"/>
</dbReference>
<dbReference type="Pfam" id="PF08393">
    <property type="entry name" value="DHC_N2"/>
    <property type="match status" value="1"/>
</dbReference>
<comment type="similarity">
    <text evidence="1">Belongs to the dynein heavy chain family.</text>
</comment>
<dbReference type="InterPro" id="IPR042222">
    <property type="entry name" value="Dynein_2_N"/>
</dbReference>
<evidence type="ECO:0000313" key="3">
    <source>
        <dbReference type="EMBL" id="EER16933.1"/>
    </source>
</evidence>
<sequence length="453" mass="51743">MECRYTAYISAVQQIRDELGDLQERNVMVTGLYSTLGKFGSTISMDERMQLDLMQNRMEELSDKKVVEASVCIENIRKDMTKDCLEKCASLEAELVHLERSLNSGVFLSADAVVNRTHGEVLADLESIHQMIVKNEERVNALQRSLQLMKVNPYDFNQLQKLKSRYEQRRGIWDSVATWRSLTTEWLNAPLREVDVEGLNRTVNTMFKEAFKLSKQLDGDQVVEEMKELIGVWKSNLPVIQELGNPVMQRRHWERACQAVGLALTGTAATRVTLSMKQDIYSHRDAVGEISAAASGEHALEKTMEKVAGSWEGLQLPVMNHRNTKNLWILGDVSELITFLEDHAVTIQTALGSRFVAGVKKTVEEWAKKISTASDVLDEWLQVQRSWMYLENIFSAEDIQRQLPNEAAKFKSVDKFWNELFKKIRRSSPAAMDAFHIPNLLVQLQEVCVLHRI</sequence>
<dbReference type="GO" id="GO:0030286">
    <property type="term" value="C:dynein complex"/>
    <property type="evidence" value="ECO:0007669"/>
    <property type="project" value="InterPro"/>
</dbReference>
<dbReference type="InterPro" id="IPR013602">
    <property type="entry name" value="Dynein_heavy_linker"/>
</dbReference>
<dbReference type="PANTHER" id="PTHR45703:SF1">
    <property type="entry name" value="DYNEINS HEAVY CHAIN"/>
    <property type="match status" value="1"/>
</dbReference>
<dbReference type="GO" id="GO:0007018">
    <property type="term" value="P:microtubule-based movement"/>
    <property type="evidence" value="ECO:0007669"/>
    <property type="project" value="InterPro"/>
</dbReference>
<gene>
    <name evidence="3" type="ORF">Pmar_PMAR014404</name>
</gene>
<dbReference type="PANTHER" id="PTHR45703">
    <property type="entry name" value="DYNEIN HEAVY CHAIN"/>
    <property type="match status" value="1"/>
</dbReference>